<keyword evidence="3" id="KW-1185">Reference proteome</keyword>
<evidence type="ECO:0000313" key="2">
    <source>
        <dbReference type="EMBL" id="KAK5175325.1"/>
    </source>
</evidence>
<feature type="transmembrane region" description="Helical" evidence="1">
    <location>
        <begin position="73"/>
        <end position="91"/>
    </location>
</feature>
<comment type="caution">
    <text evidence="2">The sequence shown here is derived from an EMBL/GenBank/DDBJ whole genome shotgun (WGS) entry which is preliminary data.</text>
</comment>
<accession>A0AAV9PSK8</accession>
<dbReference type="RefSeq" id="XP_064663963.1">
    <property type="nucleotide sequence ID" value="XM_064797729.1"/>
</dbReference>
<dbReference type="EMBL" id="JAVRRT010000001">
    <property type="protein sequence ID" value="KAK5175325.1"/>
    <property type="molecule type" value="Genomic_DNA"/>
</dbReference>
<feature type="transmembrane region" description="Helical" evidence="1">
    <location>
        <begin position="97"/>
        <end position="115"/>
    </location>
</feature>
<dbReference type="Proteomes" id="UP001337655">
    <property type="component" value="Unassembled WGS sequence"/>
</dbReference>
<sequence length="179" mass="18999">MADFSTILSFLETSTFFQIELVGLLASLVLSLSLSQSLPYFAVSAVCLFTSLATLFCELIYGSIASTSCFEVTTILSLVILLPASFAYAIAFQTKPAILRCHAAMTLAAAGLLALKAFDILQDTARPVDLTVDQCTLVAVGFAAMHLLAALLQLYDCSHAAPPPPPLGRCYDEKVAAIV</sequence>
<protein>
    <submittedName>
        <fullName evidence="2">Uncharacterized protein</fullName>
    </submittedName>
</protein>
<dbReference type="AlphaFoldDB" id="A0AAV9PSK8"/>
<keyword evidence="1" id="KW-0472">Membrane</keyword>
<dbReference type="GeneID" id="89921813"/>
<evidence type="ECO:0000313" key="3">
    <source>
        <dbReference type="Proteomes" id="UP001337655"/>
    </source>
</evidence>
<feature type="transmembrane region" description="Helical" evidence="1">
    <location>
        <begin position="7"/>
        <end position="32"/>
    </location>
</feature>
<organism evidence="2 3">
    <name type="scientific">Saxophila tyrrhenica</name>
    <dbReference type="NCBI Taxonomy" id="1690608"/>
    <lineage>
        <taxon>Eukaryota</taxon>
        <taxon>Fungi</taxon>
        <taxon>Dikarya</taxon>
        <taxon>Ascomycota</taxon>
        <taxon>Pezizomycotina</taxon>
        <taxon>Dothideomycetes</taxon>
        <taxon>Dothideomycetidae</taxon>
        <taxon>Mycosphaerellales</taxon>
        <taxon>Extremaceae</taxon>
        <taxon>Saxophila</taxon>
    </lineage>
</organism>
<feature type="transmembrane region" description="Helical" evidence="1">
    <location>
        <begin position="38"/>
        <end position="61"/>
    </location>
</feature>
<reference evidence="2 3" key="1">
    <citation type="submission" date="2023-08" db="EMBL/GenBank/DDBJ databases">
        <title>Black Yeasts Isolated from many extreme environments.</title>
        <authorList>
            <person name="Coleine C."/>
            <person name="Stajich J.E."/>
            <person name="Selbmann L."/>
        </authorList>
    </citation>
    <scope>NUCLEOTIDE SEQUENCE [LARGE SCALE GENOMIC DNA]</scope>
    <source>
        <strain evidence="2 3">CCFEE 5935</strain>
    </source>
</reference>
<keyword evidence="1" id="KW-1133">Transmembrane helix</keyword>
<name>A0AAV9PSK8_9PEZI</name>
<feature type="transmembrane region" description="Helical" evidence="1">
    <location>
        <begin position="135"/>
        <end position="155"/>
    </location>
</feature>
<keyword evidence="1" id="KW-0812">Transmembrane</keyword>
<gene>
    <name evidence="2" type="ORF">LTR77_000463</name>
</gene>
<evidence type="ECO:0000256" key="1">
    <source>
        <dbReference type="SAM" id="Phobius"/>
    </source>
</evidence>
<proteinExistence type="predicted"/>